<keyword evidence="3" id="KW-0732">Signal</keyword>
<feature type="signal peptide" evidence="3">
    <location>
        <begin position="1"/>
        <end position="24"/>
    </location>
</feature>
<feature type="transmembrane region" description="Helical" evidence="2">
    <location>
        <begin position="1308"/>
        <end position="1329"/>
    </location>
</feature>
<feature type="transmembrane region" description="Helical" evidence="2">
    <location>
        <begin position="466"/>
        <end position="484"/>
    </location>
</feature>
<organism evidence="4 5">
    <name type="scientific">Roseateles puraquae</name>
    <dbReference type="NCBI Taxonomy" id="431059"/>
    <lineage>
        <taxon>Bacteria</taxon>
        <taxon>Pseudomonadati</taxon>
        <taxon>Pseudomonadota</taxon>
        <taxon>Betaproteobacteria</taxon>
        <taxon>Burkholderiales</taxon>
        <taxon>Sphaerotilaceae</taxon>
        <taxon>Roseateles</taxon>
    </lineage>
</organism>
<proteinExistence type="predicted"/>
<feature type="transmembrane region" description="Helical" evidence="2">
    <location>
        <begin position="1165"/>
        <end position="1186"/>
    </location>
</feature>
<feature type="region of interest" description="Disordered" evidence="1">
    <location>
        <begin position="1347"/>
        <end position="1371"/>
    </location>
</feature>
<protein>
    <submittedName>
        <fullName evidence="4">Uncharacterized protein</fullName>
    </submittedName>
</protein>
<accession>A0A254N8L5</accession>
<reference evidence="4 5" key="1">
    <citation type="journal article" date="2007" name="Int. J. Syst. Evol. Microbiol.">
        <title>Description of Pelomonas aquatica sp. nov. and Pelomonas puraquae sp. nov., isolated from industrial and haemodialysis water.</title>
        <authorList>
            <person name="Gomila M."/>
            <person name="Bowien B."/>
            <person name="Falsen E."/>
            <person name="Moore E.R."/>
            <person name="Lalucat J."/>
        </authorList>
    </citation>
    <scope>NUCLEOTIDE SEQUENCE [LARGE SCALE GENOMIC DNA]</scope>
    <source>
        <strain evidence="4 5">CCUG 52769</strain>
    </source>
</reference>
<keyword evidence="2" id="KW-1133">Transmembrane helix</keyword>
<keyword evidence="2" id="KW-0812">Transmembrane</keyword>
<evidence type="ECO:0000256" key="2">
    <source>
        <dbReference type="SAM" id="Phobius"/>
    </source>
</evidence>
<feature type="transmembrane region" description="Helical" evidence="2">
    <location>
        <begin position="491"/>
        <end position="509"/>
    </location>
</feature>
<keyword evidence="5" id="KW-1185">Reference proteome</keyword>
<keyword evidence="2" id="KW-0472">Membrane</keyword>
<feature type="transmembrane region" description="Helical" evidence="2">
    <location>
        <begin position="1198"/>
        <end position="1223"/>
    </location>
</feature>
<gene>
    <name evidence="4" type="ORF">CDO81_07175</name>
</gene>
<evidence type="ECO:0000256" key="3">
    <source>
        <dbReference type="SAM" id="SignalP"/>
    </source>
</evidence>
<feature type="transmembrane region" description="Helical" evidence="2">
    <location>
        <begin position="515"/>
        <end position="531"/>
    </location>
</feature>
<dbReference type="EMBL" id="NISI01000002">
    <property type="protein sequence ID" value="OWR04371.1"/>
    <property type="molecule type" value="Genomic_DNA"/>
</dbReference>
<feature type="compositionally biased region" description="Low complexity" evidence="1">
    <location>
        <begin position="1356"/>
        <end position="1371"/>
    </location>
</feature>
<name>A0A254N8L5_9BURK</name>
<feature type="chain" id="PRO_5012490766" evidence="3">
    <location>
        <begin position="25"/>
        <end position="1371"/>
    </location>
</feature>
<evidence type="ECO:0000313" key="5">
    <source>
        <dbReference type="Proteomes" id="UP000197446"/>
    </source>
</evidence>
<feature type="transmembrane region" description="Helical" evidence="2">
    <location>
        <begin position="669"/>
        <end position="689"/>
    </location>
</feature>
<feature type="transmembrane region" description="Helical" evidence="2">
    <location>
        <begin position="1243"/>
        <end position="1264"/>
    </location>
</feature>
<dbReference type="Proteomes" id="UP000197446">
    <property type="component" value="Unassembled WGS sequence"/>
</dbReference>
<evidence type="ECO:0000256" key="1">
    <source>
        <dbReference type="SAM" id="MobiDB-lite"/>
    </source>
</evidence>
<comment type="caution">
    <text evidence="4">The sequence shown here is derived from an EMBL/GenBank/DDBJ whole genome shotgun (WGS) entry which is preliminary data.</text>
</comment>
<feature type="transmembrane region" description="Helical" evidence="2">
    <location>
        <begin position="543"/>
        <end position="560"/>
    </location>
</feature>
<sequence>MPMLNDKIRRLAAALLTTAATAQAAPLTPADLPPAARDWLPWALQGQPALGCPAGAAEGDAPVCVWPGRLQLSASAREASFRLEVQVFGAPARVALPGEAGAWPQDVKAAGRALPVIGADERPTVWLPPGAHVLEGRIAWGGAMPQDLAVPPGLAAIVVSSDGATQARSPDGNGRLWLRAVASPAEASDSLSVQTTRLVDDDLPLMVTTAFELRVAGRARAVELPQALLPGLRAVELTSPLPARLADDGRLIVQARPGSWHLELRSRLNTPVQALKLPEAASDEEVWVVKAQPTLRLIRPEGATSVDPRQVEMPEAWRSLPAFRMKPGETLKLTELQRGNPKAAPDALRLNRRLWLDFDGQGLTAQDRFTGQITASARLAMAAPGQLGRAALQGQDQPITRLAADGPAGFEVRERETRIEADSRWPTGAPLPASGWTVSVDALQAALQLPPGWRLLHAQGPSVAQGAWTSLWTLWDFFFVLLAALAAYRLLGWRVGALLAVALVLTWHTPGSPPAALWFGLLALTALARVLPAGRAQAAFARGRLAVAALLALVMLPFAVDEVRLALYPSLEPVHGTATTRQGPPLAQAPAMIEEKVATAPAMKAAPGRERVYLSSTRNALERVDPSARVQTGPGLPTWTWREHELQWSGPVTPEQTLRLWLLPPWATALLHLAGLALLALALAAVAGVKLPVLRRPSAGAASMLALSLGLLGTPTPSDATAPVAPSPVAADTTSAAAWPNEAQLKTLRDKLAAPPDCLPHCAELSRLLVSAAGSSVQLRAEIHAQALVAVPLPGQGTGWQPASITLDGQPAATRRDDQGQLWVAVPAGVHQVVLSADVGSAAGLDISLPLPPRALQADLKGWTLAGLDPRGQSTGAITLSREPVAGTARAEDAGTQRDALPPLVRVNRRLDLGLLWQATTTLERLAPSRAPLRVSWRLLPGEAVSDARVTVDGDTASLQLGAEDLVEVASSIKPSKALTLTASQAPHQVERWTLDAATQWHVDAGGLPATALQQDGRWQPEWRPWPGETLKLTVRKPAGVAGQTLTLDAATTTVNPGERSTDMTLALQLRASLGGPQRLALPPGAELLGVTLNGNALPLQLRDGALSLPLTPGAQSVEVRWRAPESMGLLWRHEGLPLGLPGVNDALLLHVPQDRIVLATGGPLMGPAVLIWGVLGVVLVLAWFAPRGLPGVMARPAWLVLALGVAPVSMGALVVLAGWFALLETRRRWAPALATLARWLRVLVQLGLLLWTLMALGALLEVLRTGLLGYPDLLVAGPGSSSQLLSWFSDRFTDHTASAWALSAPMWLYRALMLAWALWLAVSLLKWLGWGWRCFSEGGAWPASVAKPTESRAKPGAADGASPDADSPRS</sequence>
<evidence type="ECO:0000313" key="4">
    <source>
        <dbReference type="EMBL" id="OWR04371.1"/>
    </source>
</evidence>